<sequence>MSSRPSIVGPDAGPEQPFPVKMEGPIISGFGRGSRELGIPTANLPVDAEATPWIADCVSGVYFGWAVLEAARPGEAAAAEAKGTLGDDSGEKKITSKLSTENTERTPAVAGLYPMVMSIGYNPFYHNTKRTAEVHILYPFAYDFYGAHMRLAILGYIRPEQNYDSLDALVADIQFDCVVARQSLARAGWTPVGQSTALAGANKKEGGAETEAAQAGTLVIPWLFAQTQL</sequence>
<keyword evidence="6" id="KW-0285">Flavoprotein</keyword>
<evidence type="ECO:0000256" key="10">
    <source>
        <dbReference type="ARBA" id="ARBA00022777"/>
    </source>
</evidence>
<dbReference type="SUPFAM" id="SSF82114">
    <property type="entry name" value="Riboflavin kinase-like"/>
    <property type="match status" value="1"/>
</dbReference>
<dbReference type="InterPro" id="IPR023468">
    <property type="entry name" value="Riboflavin_kinase"/>
</dbReference>
<keyword evidence="10 16" id="KW-0418">Kinase</keyword>
<feature type="region of interest" description="Disordered" evidence="14">
    <location>
        <begin position="1"/>
        <end position="20"/>
    </location>
</feature>
<comment type="catalytic activity">
    <reaction evidence="13">
        <text>riboflavin + ATP = FMN + ADP + H(+)</text>
        <dbReference type="Rhea" id="RHEA:14357"/>
        <dbReference type="ChEBI" id="CHEBI:15378"/>
        <dbReference type="ChEBI" id="CHEBI:30616"/>
        <dbReference type="ChEBI" id="CHEBI:57986"/>
        <dbReference type="ChEBI" id="CHEBI:58210"/>
        <dbReference type="ChEBI" id="CHEBI:456216"/>
        <dbReference type="EC" id="2.7.1.26"/>
    </reaction>
</comment>
<evidence type="ECO:0000256" key="3">
    <source>
        <dbReference type="ARBA" id="ARBA00010108"/>
    </source>
</evidence>
<accession>A0ABP0B5X3</accession>
<comment type="function">
    <text evidence="1">Catalyzes the phosphorylation of riboflavin (vitamin B2) to form flavin mononucleotide (FMN) coenzyme.</text>
</comment>
<keyword evidence="17" id="KW-1185">Reference proteome</keyword>
<keyword evidence="8 16" id="KW-0808">Transferase</keyword>
<protein>
    <recommendedName>
        <fullName evidence="5">Riboflavin kinase</fullName>
        <ecNumber evidence="4">2.7.1.26</ecNumber>
    </recommendedName>
    <alternativeName>
        <fullName evidence="12">Flavin mononucleotide kinase 1</fullName>
    </alternativeName>
</protein>
<evidence type="ECO:0000256" key="13">
    <source>
        <dbReference type="ARBA" id="ARBA00047880"/>
    </source>
</evidence>
<dbReference type="GO" id="GO:0008531">
    <property type="term" value="F:riboflavin kinase activity"/>
    <property type="evidence" value="ECO:0007669"/>
    <property type="project" value="UniProtKB-EC"/>
</dbReference>
<dbReference type="PANTHER" id="PTHR22749">
    <property type="entry name" value="RIBOFLAVIN KINASE/FMN ADENYLYLTRANSFERASE"/>
    <property type="match status" value="1"/>
</dbReference>
<evidence type="ECO:0000256" key="4">
    <source>
        <dbReference type="ARBA" id="ARBA00012105"/>
    </source>
</evidence>
<comment type="caution">
    <text evidence="16">The sequence shown here is derived from an EMBL/GenBank/DDBJ whole genome shotgun (WGS) entry which is preliminary data.</text>
</comment>
<dbReference type="EC" id="2.7.1.26" evidence="4"/>
<reference evidence="16 17" key="1">
    <citation type="submission" date="2024-01" db="EMBL/GenBank/DDBJ databases">
        <authorList>
            <person name="Allen C."/>
            <person name="Tagirdzhanova G."/>
        </authorList>
    </citation>
    <scope>NUCLEOTIDE SEQUENCE [LARGE SCALE GENOMIC DNA]</scope>
</reference>
<evidence type="ECO:0000256" key="2">
    <source>
        <dbReference type="ARBA" id="ARBA00005201"/>
    </source>
</evidence>
<dbReference type="SMART" id="SM00904">
    <property type="entry name" value="Flavokinase"/>
    <property type="match status" value="1"/>
</dbReference>
<evidence type="ECO:0000256" key="6">
    <source>
        <dbReference type="ARBA" id="ARBA00022630"/>
    </source>
</evidence>
<evidence type="ECO:0000259" key="15">
    <source>
        <dbReference type="SMART" id="SM00904"/>
    </source>
</evidence>
<evidence type="ECO:0000256" key="8">
    <source>
        <dbReference type="ARBA" id="ARBA00022679"/>
    </source>
</evidence>
<keyword evidence="11" id="KW-0067">ATP-binding</keyword>
<dbReference type="Pfam" id="PF01687">
    <property type="entry name" value="Flavokinase"/>
    <property type="match status" value="1"/>
</dbReference>
<gene>
    <name evidence="16" type="primary">FMN1</name>
    <name evidence="16" type="ORF">SBRCBS47491_002330</name>
</gene>
<comment type="similarity">
    <text evidence="3">Belongs to the flavokinase family.</text>
</comment>
<dbReference type="InterPro" id="IPR015865">
    <property type="entry name" value="Riboflavin_kinase_bac/euk"/>
</dbReference>
<feature type="domain" description="Riboflavin kinase" evidence="15">
    <location>
        <begin position="15"/>
        <end position="185"/>
    </location>
</feature>
<dbReference type="EMBL" id="CAWUHC010000013">
    <property type="protein sequence ID" value="CAK7214969.1"/>
    <property type="molecule type" value="Genomic_DNA"/>
</dbReference>
<comment type="pathway">
    <text evidence="2">Cofactor biosynthesis; FMN biosynthesis; FMN from riboflavin (ATP route): step 1/1.</text>
</comment>
<evidence type="ECO:0000256" key="11">
    <source>
        <dbReference type="ARBA" id="ARBA00022840"/>
    </source>
</evidence>
<dbReference type="InterPro" id="IPR023465">
    <property type="entry name" value="Riboflavin_kinase_dom_sf"/>
</dbReference>
<evidence type="ECO:0000256" key="7">
    <source>
        <dbReference type="ARBA" id="ARBA00022643"/>
    </source>
</evidence>
<name>A0ABP0B5X3_9PEZI</name>
<evidence type="ECO:0000313" key="17">
    <source>
        <dbReference type="Proteomes" id="UP001642406"/>
    </source>
</evidence>
<evidence type="ECO:0000313" key="16">
    <source>
        <dbReference type="EMBL" id="CAK7214969.1"/>
    </source>
</evidence>
<dbReference type="Proteomes" id="UP001642406">
    <property type="component" value="Unassembled WGS sequence"/>
</dbReference>
<evidence type="ECO:0000256" key="12">
    <source>
        <dbReference type="ARBA" id="ARBA00029960"/>
    </source>
</evidence>
<keyword evidence="9" id="KW-0547">Nucleotide-binding</keyword>
<keyword evidence="7" id="KW-0288">FMN</keyword>
<evidence type="ECO:0000256" key="14">
    <source>
        <dbReference type="SAM" id="MobiDB-lite"/>
    </source>
</evidence>
<proteinExistence type="inferred from homology"/>
<evidence type="ECO:0000256" key="9">
    <source>
        <dbReference type="ARBA" id="ARBA00022741"/>
    </source>
</evidence>
<evidence type="ECO:0000256" key="5">
    <source>
        <dbReference type="ARBA" id="ARBA00017394"/>
    </source>
</evidence>
<dbReference type="Gene3D" id="2.40.30.30">
    <property type="entry name" value="Riboflavin kinase-like"/>
    <property type="match status" value="1"/>
</dbReference>
<organism evidence="16 17">
    <name type="scientific">Sporothrix bragantina</name>
    <dbReference type="NCBI Taxonomy" id="671064"/>
    <lineage>
        <taxon>Eukaryota</taxon>
        <taxon>Fungi</taxon>
        <taxon>Dikarya</taxon>
        <taxon>Ascomycota</taxon>
        <taxon>Pezizomycotina</taxon>
        <taxon>Sordariomycetes</taxon>
        <taxon>Sordariomycetidae</taxon>
        <taxon>Ophiostomatales</taxon>
        <taxon>Ophiostomataceae</taxon>
        <taxon>Sporothrix</taxon>
    </lineage>
</organism>
<evidence type="ECO:0000256" key="1">
    <source>
        <dbReference type="ARBA" id="ARBA00003572"/>
    </source>
</evidence>
<dbReference type="PANTHER" id="PTHR22749:SF6">
    <property type="entry name" value="RIBOFLAVIN KINASE"/>
    <property type="match status" value="1"/>
</dbReference>